<dbReference type="GO" id="GO:0051536">
    <property type="term" value="F:iron-sulfur cluster binding"/>
    <property type="evidence" value="ECO:0007669"/>
    <property type="project" value="InterPro"/>
</dbReference>
<dbReference type="AlphaFoldDB" id="A0A1L8CUQ2"/>
<feature type="domain" description="Aldehyde ferredoxin oxidoreductase N-terminal" evidence="1">
    <location>
        <begin position="9"/>
        <end position="56"/>
    </location>
</feature>
<dbReference type="GO" id="GO:0016625">
    <property type="term" value="F:oxidoreductase activity, acting on the aldehyde or oxo group of donors, iron-sulfur protein as acceptor"/>
    <property type="evidence" value="ECO:0007669"/>
    <property type="project" value="InterPro"/>
</dbReference>
<dbReference type="PANTHER" id="PTHR30038">
    <property type="entry name" value="ALDEHYDE FERREDOXIN OXIDOREDUCTASE"/>
    <property type="match status" value="1"/>
</dbReference>
<dbReference type="Proteomes" id="UP000187485">
    <property type="component" value="Unassembled WGS sequence"/>
</dbReference>
<accession>A0A1L8CUQ2</accession>
<dbReference type="Gene3D" id="3.60.9.10">
    <property type="entry name" value="Aldehyde ferredoxin oxidoreductase, N-terminal domain"/>
    <property type="match status" value="1"/>
</dbReference>
<dbReference type="PANTHER" id="PTHR30038:SF0">
    <property type="entry name" value="TUNGSTEN-CONTAINING ALDEHYDE FERREDOXIN OXIDOREDUCTASE"/>
    <property type="match status" value="1"/>
</dbReference>
<dbReference type="InterPro" id="IPR051919">
    <property type="entry name" value="W-dependent_AOR"/>
</dbReference>
<dbReference type="InterPro" id="IPR036503">
    <property type="entry name" value="Ald_Fedxn_OxRdtase_N_sf"/>
</dbReference>
<name>A0A1L8CUQ2_9THEO</name>
<evidence type="ECO:0000313" key="3">
    <source>
        <dbReference type="Proteomes" id="UP000187485"/>
    </source>
</evidence>
<organism evidence="2 3">
    <name type="scientific">Carboxydothermus pertinax</name>
    <dbReference type="NCBI Taxonomy" id="870242"/>
    <lineage>
        <taxon>Bacteria</taxon>
        <taxon>Bacillati</taxon>
        <taxon>Bacillota</taxon>
        <taxon>Clostridia</taxon>
        <taxon>Thermoanaerobacterales</taxon>
        <taxon>Thermoanaerobacteraceae</taxon>
        <taxon>Carboxydothermus</taxon>
    </lineage>
</organism>
<dbReference type="STRING" id="870242.cpu_11370"/>
<dbReference type="InterPro" id="IPR013983">
    <property type="entry name" value="Ald_Fedxn_OxRdtase_N"/>
</dbReference>
<reference evidence="3" key="1">
    <citation type="submission" date="2016-12" db="EMBL/GenBank/DDBJ databases">
        <title>Draft Genome Sequences od Carboxydothermus pertinax and islandicus, Hydrogenogenic Carboxydotrophic Bacteria.</title>
        <authorList>
            <person name="Fukuyama Y."/>
            <person name="Ohmae K."/>
            <person name="Yoneda Y."/>
            <person name="Yoshida T."/>
            <person name="Sako Y."/>
        </authorList>
    </citation>
    <scope>NUCLEOTIDE SEQUENCE [LARGE SCALE GENOMIC DNA]</scope>
    <source>
        <strain evidence="3">Ug1</strain>
    </source>
</reference>
<protein>
    <submittedName>
        <fullName evidence="2">Aldehyde ferredoxin oxidoreductase</fullName>
    </submittedName>
</protein>
<dbReference type="SUPFAM" id="SSF56228">
    <property type="entry name" value="Aldehyde ferredoxin oxidoreductase, N-terminal domain"/>
    <property type="match status" value="1"/>
</dbReference>
<keyword evidence="3" id="KW-1185">Reference proteome</keyword>
<dbReference type="Pfam" id="PF02730">
    <property type="entry name" value="AFOR_N"/>
    <property type="match status" value="1"/>
</dbReference>
<gene>
    <name evidence="2" type="ORF">cpu_11370</name>
</gene>
<comment type="caution">
    <text evidence="2">The sequence shown here is derived from an EMBL/GenBank/DDBJ whole genome shotgun (WGS) entry which is preliminary data.</text>
</comment>
<dbReference type="EMBL" id="BDJK01000016">
    <property type="protein sequence ID" value="GAV22627.1"/>
    <property type="molecule type" value="Genomic_DNA"/>
</dbReference>
<sequence length="63" mass="6936">MVFMAGYCGKLLRVNLTTGEIKKEPLDLNVAKKFLGGRGLESYFLSQEIDPGIDPLIFATNMA</sequence>
<evidence type="ECO:0000259" key="1">
    <source>
        <dbReference type="Pfam" id="PF02730"/>
    </source>
</evidence>
<proteinExistence type="predicted"/>
<evidence type="ECO:0000313" key="2">
    <source>
        <dbReference type="EMBL" id="GAV22627.1"/>
    </source>
</evidence>